<dbReference type="AlphaFoldDB" id="A0A1I4DFE5"/>
<accession>A0A1I4DFE5</accession>
<evidence type="ECO:0000313" key="2">
    <source>
        <dbReference type="Proteomes" id="UP000199111"/>
    </source>
</evidence>
<protein>
    <submittedName>
        <fullName evidence="1">Uncharacterized protein</fullName>
    </submittedName>
</protein>
<name>A0A1I4DFE5_9ACTN</name>
<dbReference type="EMBL" id="FOQY01000041">
    <property type="protein sequence ID" value="SFK91480.1"/>
    <property type="molecule type" value="Genomic_DNA"/>
</dbReference>
<evidence type="ECO:0000313" key="1">
    <source>
        <dbReference type="EMBL" id="SFK91480.1"/>
    </source>
</evidence>
<organism evidence="1 2">
    <name type="scientific">Streptosporangium canum</name>
    <dbReference type="NCBI Taxonomy" id="324952"/>
    <lineage>
        <taxon>Bacteria</taxon>
        <taxon>Bacillati</taxon>
        <taxon>Actinomycetota</taxon>
        <taxon>Actinomycetes</taxon>
        <taxon>Streptosporangiales</taxon>
        <taxon>Streptosporangiaceae</taxon>
        <taxon>Streptosporangium</taxon>
    </lineage>
</organism>
<sequence length="153" mass="15773">MTSLAESPPTTLAGSVTVMTVVELAAFAERLTTLTVTPEERAAVLATLGAAMQHIFDTAAGIATAVAAEHPKLIGTPADPVVIATDEAGEYAAKARDAFHSATEAVEDLTQERQALIDAGELPGPDGRCMTASAREALAYLQERLAGQQGVAQ</sequence>
<dbReference type="Proteomes" id="UP000199111">
    <property type="component" value="Unassembled WGS sequence"/>
</dbReference>
<proteinExistence type="predicted"/>
<reference evidence="2" key="1">
    <citation type="submission" date="2016-10" db="EMBL/GenBank/DDBJ databases">
        <authorList>
            <person name="Varghese N."/>
            <person name="Submissions S."/>
        </authorList>
    </citation>
    <scope>NUCLEOTIDE SEQUENCE [LARGE SCALE GENOMIC DNA]</scope>
    <source>
        <strain evidence="2">CGMCC 4.2126</strain>
    </source>
</reference>
<keyword evidence="2" id="KW-1185">Reference proteome</keyword>
<gene>
    <name evidence="1" type="ORF">SAMN05216275_1417</name>
</gene>